<proteinExistence type="predicted"/>
<dbReference type="RefSeq" id="WP_145088307.1">
    <property type="nucleotide sequence ID" value="NZ_CP036274.1"/>
</dbReference>
<evidence type="ECO:0000313" key="4">
    <source>
        <dbReference type="EMBL" id="QDU27458.1"/>
    </source>
</evidence>
<feature type="compositionally biased region" description="Low complexity" evidence="2">
    <location>
        <begin position="434"/>
        <end position="453"/>
    </location>
</feature>
<dbReference type="OrthoDB" id="233190at2"/>
<keyword evidence="3" id="KW-0472">Membrane</keyword>
<dbReference type="EMBL" id="CP036274">
    <property type="protein sequence ID" value="QDU27458.1"/>
    <property type="molecule type" value="Genomic_DNA"/>
</dbReference>
<dbReference type="AlphaFoldDB" id="A0A517YB36"/>
<accession>A0A517YB36</accession>
<feature type="transmembrane region" description="Helical" evidence="3">
    <location>
        <begin position="12"/>
        <end position="36"/>
    </location>
</feature>
<feature type="coiled-coil region" evidence="1">
    <location>
        <begin position="92"/>
        <end position="165"/>
    </location>
</feature>
<evidence type="ECO:0000313" key="5">
    <source>
        <dbReference type="Proteomes" id="UP000315017"/>
    </source>
</evidence>
<dbReference type="KEGG" id="aagg:ETAA8_25460"/>
<feature type="region of interest" description="Disordered" evidence="2">
    <location>
        <begin position="421"/>
        <end position="534"/>
    </location>
</feature>
<evidence type="ECO:0000256" key="2">
    <source>
        <dbReference type="SAM" id="MobiDB-lite"/>
    </source>
</evidence>
<keyword evidence="3" id="KW-1133">Transmembrane helix</keyword>
<feature type="compositionally biased region" description="Polar residues" evidence="2">
    <location>
        <begin position="506"/>
        <end position="525"/>
    </location>
</feature>
<feature type="compositionally biased region" description="Low complexity" evidence="2">
    <location>
        <begin position="478"/>
        <end position="505"/>
    </location>
</feature>
<protein>
    <submittedName>
        <fullName evidence="4">Uncharacterized protein</fullName>
    </submittedName>
</protein>
<name>A0A517YB36_9BACT</name>
<dbReference type="Proteomes" id="UP000315017">
    <property type="component" value="Chromosome"/>
</dbReference>
<feature type="compositionally biased region" description="Gly residues" evidence="2">
    <location>
        <begin position="424"/>
        <end position="433"/>
    </location>
</feature>
<keyword evidence="5" id="KW-1185">Reference proteome</keyword>
<reference evidence="4 5" key="1">
    <citation type="submission" date="2019-02" db="EMBL/GenBank/DDBJ databases">
        <title>Deep-cultivation of Planctomycetes and their phenomic and genomic characterization uncovers novel biology.</title>
        <authorList>
            <person name="Wiegand S."/>
            <person name="Jogler M."/>
            <person name="Boedeker C."/>
            <person name="Pinto D."/>
            <person name="Vollmers J."/>
            <person name="Rivas-Marin E."/>
            <person name="Kohn T."/>
            <person name="Peeters S.H."/>
            <person name="Heuer A."/>
            <person name="Rast P."/>
            <person name="Oberbeckmann S."/>
            <person name="Bunk B."/>
            <person name="Jeske O."/>
            <person name="Meyerdierks A."/>
            <person name="Storesund J.E."/>
            <person name="Kallscheuer N."/>
            <person name="Luecker S."/>
            <person name="Lage O.M."/>
            <person name="Pohl T."/>
            <person name="Merkel B.J."/>
            <person name="Hornburger P."/>
            <person name="Mueller R.-W."/>
            <person name="Bruemmer F."/>
            <person name="Labrenz M."/>
            <person name="Spormann A.M."/>
            <person name="Op den Camp H."/>
            <person name="Overmann J."/>
            <person name="Amann R."/>
            <person name="Jetten M.S.M."/>
            <person name="Mascher T."/>
            <person name="Medema M.H."/>
            <person name="Devos D.P."/>
            <person name="Kaster A.-K."/>
            <person name="Ovreas L."/>
            <person name="Rohde M."/>
            <person name="Galperin M.Y."/>
            <person name="Jogler C."/>
        </authorList>
    </citation>
    <scope>NUCLEOTIDE SEQUENCE [LARGE SCALE GENOMIC DNA]</scope>
    <source>
        <strain evidence="4 5">ETA_A8</strain>
    </source>
</reference>
<keyword evidence="3" id="KW-0812">Transmembrane</keyword>
<feature type="compositionally biased region" description="Low complexity" evidence="2">
    <location>
        <begin position="365"/>
        <end position="381"/>
    </location>
</feature>
<feature type="compositionally biased region" description="Gly residues" evidence="2">
    <location>
        <begin position="382"/>
        <end position="399"/>
    </location>
</feature>
<sequence>MSKKVRRQAIGVALFPFLAVLICTMGALIVLLVLLVQQARLDAHDVVKNKQRTPPPVDPLAAERKIAQEKIEDEQWRQGMLEQQRLEQAEVLASSRVKVAHLEDHIRRLQDQARALMTRAQEIDRGETAKIADVTAEQTELAKLQAEIARRKTELEDKKKKLAEKDRSFALIPYDGPNGTKRRPIYIECRIEGVVLQPEGLILGPADFSGPMNPGNPLDAALRTIREAWKRSGEPGEPYPLLVVRPSGIVAYQAARQALRGWDDEFGYELVSDEKRLDYGSPNPAMQSMLEEVVGKARERQVMLAAAMPRKFQDDDTLTSFSPQDQPEFQAAVNAARGSGGVGNGNGEFAGGAGSIGGNGGYNPGSNAPGIGNPQGTYGAPGNPGTGPGIGPGTAGGGPNAQFAASSVQANSIQANSIQANRAGQGGATGGSGAANNNTGANAGANGQYSTGQTSGGGGSSTGRPTTNINTGQMAGQGSPSGSASGSPNTNSAAASGSNPGGTPSVTSGAKSSQQRAGNSRTASNWGLPGAQGRTTAVTRPIRVVCLPDRLVVVPERGDDRAVSTIAVSPQMKPEEADAFVKAVQKHLDAWGPAMTNGYWKPVLQVEVTRAGEGQFTALQQMLNGSGFDLQRKTP</sequence>
<keyword evidence="1" id="KW-0175">Coiled coil</keyword>
<feature type="region of interest" description="Disordered" evidence="2">
    <location>
        <begin position="365"/>
        <end position="408"/>
    </location>
</feature>
<gene>
    <name evidence="4" type="ORF">ETAA8_25460</name>
</gene>
<evidence type="ECO:0000256" key="3">
    <source>
        <dbReference type="SAM" id="Phobius"/>
    </source>
</evidence>
<evidence type="ECO:0000256" key="1">
    <source>
        <dbReference type="SAM" id="Coils"/>
    </source>
</evidence>
<organism evidence="4 5">
    <name type="scientific">Anatilimnocola aggregata</name>
    <dbReference type="NCBI Taxonomy" id="2528021"/>
    <lineage>
        <taxon>Bacteria</taxon>
        <taxon>Pseudomonadati</taxon>
        <taxon>Planctomycetota</taxon>
        <taxon>Planctomycetia</taxon>
        <taxon>Pirellulales</taxon>
        <taxon>Pirellulaceae</taxon>
        <taxon>Anatilimnocola</taxon>
    </lineage>
</organism>
<feature type="compositionally biased region" description="Polar residues" evidence="2">
    <location>
        <begin position="464"/>
        <end position="476"/>
    </location>
</feature>